<dbReference type="InterPro" id="IPR036291">
    <property type="entry name" value="NAD(P)-bd_dom_sf"/>
</dbReference>
<reference evidence="9 10" key="1">
    <citation type="submission" date="2020-08" db="EMBL/GenBank/DDBJ databases">
        <title>Genomic Encyclopedia of Type Strains, Phase IV (KMG-IV): sequencing the most valuable type-strain genomes for metagenomic binning, comparative biology and taxonomic classification.</title>
        <authorList>
            <person name="Goeker M."/>
        </authorList>
    </citation>
    <scope>NUCLEOTIDE SEQUENCE [LARGE SCALE GENOMIC DNA]</scope>
    <source>
        <strain evidence="9 10">DSM 103725</strain>
    </source>
</reference>
<dbReference type="NCBIfam" id="TIGR01181">
    <property type="entry name" value="dTDP_gluc_dehyt"/>
    <property type="match status" value="1"/>
</dbReference>
<dbReference type="AlphaFoldDB" id="A0A7X0H6U3"/>
<dbReference type="EMBL" id="JACHGY010000001">
    <property type="protein sequence ID" value="MBB6430132.1"/>
    <property type="molecule type" value="Genomic_DNA"/>
</dbReference>
<keyword evidence="6 7" id="KW-0456">Lyase</keyword>
<dbReference type="EC" id="4.2.1.46" evidence="4 7"/>
<evidence type="ECO:0000256" key="5">
    <source>
        <dbReference type="ARBA" id="ARBA00023027"/>
    </source>
</evidence>
<comment type="catalytic activity">
    <reaction evidence="1 7">
        <text>dTDP-alpha-D-glucose = dTDP-4-dehydro-6-deoxy-alpha-D-glucose + H2O</text>
        <dbReference type="Rhea" id="RHEA:17221"/>
        <dbReference type="ChEBI" id="CHEBI:15377"/>
        <dbReference type="ChEBI" id="CHEBI:57477"/>
        <dbReference type="ChEBI" id="CHEBI:57649"/>
        <dbReference type="EC" id="4.2.1.46"/>
    </reaction>
</comment>
<dbReference type="Gene3D" id="3.90.25.10">
    <property type="entry name" value="UDP-galactose 4-epimerase, domain 1"/>
    <property type="match status" value="1"/>
</dbReference>
<comment type="similarity">
    <text evidence="3 7">Belongs to the NAD(P)-dependent epimerase/dehydratase family. dTDP-glucose dehydratase subfamily.</text>
</comment>
<organism evidence="9 10">
    <name type="scientific">Algisphaera agarilytica</name>
    <dbReference type="NCBI Taxonomy" id="1385975"/>
    <lineage>
        <taxon>Bacteria</taxon>
        <taxon>Pseudomonadati</taxon>
        <taxon>Planctomycetota</taxon>
        <taxon>Phycisphaerae</taxon>
        <taxon>Phycisphaerales</taxon>
        <taxon>Phycisphaeraceae</taxon>
        <taxon>Algisphaera</taxon>
    </lineage>
</organism>
<keyword evidence="10" id="KW-1185">Reference proteome</keyword>
<dbReference type="Proteomes" id="UP000541810">
    <property type="component" value="Unassembled WGS sequence"/>
</dbReference>
<dbReference type="Pfam" id="PF16363">
    <property type="entry name" value="GDP_Man_Dehyd"/>
    <property type="match status" value="1"/>
</dbReference>
<evidence type="ECO:0000313" key="10">
    <source>
        <dbReference type="Proteomes" id="UP000541810"/>
    </source>
</evidence>
<dbReference type="GO" id="GO:0009225">
    <property type="term" value="P:nucleotide-sugar metabolic process"/>
    <property type="evidence" value="ECO:0007669"/>
    <property type="project" value="InterPro"/>
</dbReference>
<feature type="domain" description="NAD(P)-binding" evidence="8">
    <location>
        <begin position="4"/>
        <end position="302"/>
    </location>
</feature>
<proteinExistence type="inferred from homology"/>
<evidence type="ECO:0000256" key="3">
    <source>
        <dbReference type="ARBA" id="ARBA00008178"/>
    </source>
</evidence>
<name>A0A7X0H6U3_9BACT</name>
<accession>A0A7X0H6U3</accession>
<evidence type="ECO:0000256" key="2">
    <source>
        <dbReference type="ARBA" id="ARBA00001911"/>
    </source>
</evidence>
<evidence type="ECO:0000259" key="8">
    <source>
        <dbReference type="Pfam" id="PF16363"/>
    </source>
</evidence>
<evidence type="ECO:0000256" key="7">
    <source>
        <dbReference type="RuleBase" id="RU004473"/>
    </source>
</evidence>
<sequence>MKLLLTGGSGFIGSNFVRVVLRDHPEYEILNVDALTYSGNPENLADVEDHPNYEFVHGNILDMELMSELMQRVDAVVHMAAESHVDRSIIDARPFVETNVLGTQTLLDALRKSDPDNTKTFIHVSTDEVFGDLPLDDKDLKFHEDTPFAPSSPYSSSKAGSDLVAMAYHHTFGMDVRITNCSNNFGAYQFPEKVIPLFVTNLIEGKKVPLYGDGQNVRDWLHVEDHNEAVMTVLEKGKAGERYCIGGNNERNNLELTHSILEIMGKGEEMIERVTDRLGHDRRYAIDATKLKTQLGWEPTRSAWPQALEATVKWYVDNESWWRNVKSGAYREYYAKQYGG</sequence>
<dbReference type="Gene3D" id="3.40.50.720">
    <property type="entry name" value="NAD(P)-binding Rossmann-like Domain"/>
    <property type="match status" value="1"/>
</dbReference>
<dbReference type="RefSeq" id="WP_184677669.1">
    <property type="nucleotide sequence ID" value="NZ_JACHGY010000001.1"/>
</dbReference>
<dbReference type="CDD" id="cd05246">
    <property type="entry name" value="dTDP_GD_SDR_e"/>
    <property type="match status" value="1"/>
</dbReference>
<evidence type="ECO:0000256" key="4">
    <source>
        <dbReference type="ARBA" id="ARBA00011990"/>
    </source>
</evidence>
<keyword evidence="5" id="KW-0520">NAD</keyword>
<dbReference type="InterPro" id="IPR005888">
    <property type="entry name" value="dTDP_Gluc_deHydtase"/>
</dbReference>
<comment type="caution">
    <text evidence="9">The sequence shown here is derived from an EMBL/GenBank/DDBJ whole genome shotgun (WGS) entry which is preliminary data.</text>
</comment>
<dbReference type="InterPro" id="IPR016040">
    <property type="entry name" value="NAD(P)-bd_dom"/>
</dbReference>
<gene>
    <name evidence="9" type="ORF">HNQ40_001938</name>
</gene>
<dbReference type="SUPFAM" id="SSF51735">
    <property type="entry name" value="NAD(P)-binding Rossmann-fold domains"/>
    <property type="match status" value="1"/>
</dbReference>
<comment type="cofactor">
    <cofactor evidence="2 7">
        <name>NAD(+)</name>
        <dbReference type="ChEBI" id="CHEBI:57540"/>
    </cofactor>
</comment>
<dbReference type="PANTHER" id="PTHR43000">
    <property type="entry name" value="DTDP-D-GLUCOSE 4,6-DEHYDRATASE-RELATED"/>
    <property type="match status" value="1"/>
</dbReference>
<evidence type="ECO:0000256" key="6">
    <source>
        <dbReference type="ARBA" id="ARBA00023239"/>
    </source>
</evidence>
<dbReference type="GO" id="GO:0008460">
    <property type="term" value="F:dTDP-glucose 4,6-dehydratase activity"/>
    <property type="evidence" value="ECO:0007669"/>
    <property type="project" value="UniProtKB-EC"/>
</dbReference>
<protein>
    <recommendedName>
        <fullName evidence="4 7">dTDP-glucose 4,6-dehydratase</fullName>
        <ecNumber evidence="4 7">4.2.1.46</ecNumber>
    </recommendedName>
</protein>
<evidence type="ECO:0000313" key="9">
    <source>
        <dbReference type="EMBL" id="MBB6430132.1"/>
    </source>
</evidence>
<evidence type="ECO:0000256" key="1">
    <source>
        <dbReference type="ARBA" id="ARBA00001539"/>
    </source>
</evidence>